<evidence type="ECO:0000313" key="11">
    <source>
        <dbReference type="EMBL" id="WEL39379.1"/>
    </source>
</evidence>
<dbReference type="EMBL" id="CP119068">
    <property type="protein sequence ID" value="WEL39143.1"/>
    <property type="molecule type" value="Genomic_DNA"/>
</dbReference>
<gene>
    <name evidence="1" type="ORF">PFJ87_01g00040</name>
    <name evidence="2" type="ORF">PFJ87_01g02210</name>
    <name evidence="3" type="ORF">PFJ87_02g00040</name>
    <name evidence="4" type="ORF">PFJ87_04g00040</name>
    <name evidence="5" type="ORF">PFJ87_05g00050</name>
    <name evidence="6" type="ORF">PFJ87_05g02060</name>
    <name evidence="7" type="ORF">PFJ87_06g00040</name>
    <name evidence="8" type="ORF">PFJ87_06g01970</name>
    <name evidence="9" type="ORF">PFJ87_07g02260</name>
    <name evidence="10" type="ORF">PFJ87_08g00050</name>
    <name evidence="11" type="ORF">PFJ87_09g00060</name>
    <name evidence="12" type="ORF">PFJ87_10g00050</name>
    <name evidence="13" type="ORF">PFJ87_11g02350</name>
</gene>
<dbReference type="EMBL" id="CP119070">
    <property type="protein sequence ID" value="WEL39379.1"/>
    <property type="molecule type" value="Genomic_DNA"/>
</dbReference>
<evidence type="ECO:0000313" key="1">
    <source>
        <dbReference type="EMBL" id="WEL37752.1"/>
    </source>
</evidence>
<proteinExistence type="predicted"/>
<evidence type="ECO:0000313" key="9">
    <source>
        <dbReference type="EMBL" id="WEL39143.1"/>
    </source>
</evidence>
<evidence type="ECO:0000313" key="8">
    <source>
        <dbReference type="EMBL" id="WEL38927.1"/>
    </source>
</evidence>
<dbReference type="EMBL" id="CP119063">
    <property type="protein sequence ID" value="WEL37968.1"/>
    <property type="molecule type" value="Genomic_DNA"/>
</dbReference>
<evidence type="ECO:0000313" key="3">
    <source>
        <dbReference type="EMBL" id="WEL37968.1"/>
    </source>
</evidence>
<evidence type="ECO:0000313" key="7">
    <source>
        <dbReference type="EMBL" id="WEL38739.1"/>
    </source>
</evidence>
<accession>A0ABY8CKH1</accession>
<keyword evidence="14" id="KW-1185">Reference proteome</keyword>
<evidence type="ECO:0000313" key="2">
    <source>
        <dbReference type="EMBL" id="WEL37965.1"/>
    </source>
</evidence>
<dbReference type="EMBL" id="CP119067">
    <property type="protein sequence ID" value="WEL38927.1"/>
    <property type="molecule type" value="Genomic_DNA"/>
</dbReference>
<evidence type="ECO:0000313" key="5">
    <source>
        <dbReference type="EMBL" id="WEL38537.1"/>
    </source>
</evidence>
<dbReference type="EMBL" id="CP119065">
    <property type="protein sequence ID" value="WEL38335.1"/>
    <property type="molecule type" value="Genomic_DNA"/>
</dbReference>
<evidence type="ECO:0000313" key="4">
    <source>
        <dbReference type="EMBL" id="WEL38335.1"/>
    </source>
</evidence>
<dbReference type="Proteomes" id="UP001217963">
    <property type="component" value="Chromosome VII"/>
</dbReference>
<dbReference type="Proteomes" id="UP001217963">
    <property type="component" value="Chromosome V"/>
</dbReference>
<dbReference type="EMBL" id="CP119071">
    <property type="protein sequence ID" value="WEL39561.1"/>
    <property type="molecule type" value="Genomic_DNA"/>
</dbReference>
<evidence type="ECO:0000313" key="6">
    <source>
        <dbReference type="EMBL" id="WEL38735.1"/>
    </source>
</evidence>
<dbReference type="Proteomes" id="UP001217963">
    <property type="component" value="Chromosome X"/>
</dbReference>
<evidence type="ECO:0000313" key="13">
    <source>
        <dbReference type="EMBL" id="WEL39996.1"/>
    </source>
</evidence>
<name>A0ABY8CKH1_ENCHE</name>
<dbReference type="EMBL" id="CP119072">
    <property type="protein sequence ID" value="WEL39996.1"/>
    <property type="molecule type" value="Genomic_DNA"/>
</dbReference>
<evidence type="ECO:0000313" key="12">
    <source>
        <dbReference type="EMBL" id="WEL39561.1"/>
    </source>
</evidence>
<evidence type="ECO:0000313" key="10">
    <source>
        <dbReference type="EMBL" id="WEL39148.1"/>
    </source>
</evidence>
<dbReference type="Proteomes" id="UP001217963">
    <property type="component" value="Chromosome VI"/>
</dbReference>
<evidence type="ECO:0000313" key="14">
    <source>
        <dbReference type="Proteomes" id="UP001217963"/>
    </source>
</evidence>
<organism evidence="11 14">
    <name type="scientific">Encephalitozoon hellem</name>
    <name type="common">Microsporidian parasite</name>
    <dbReference type="NCBI Taxonomy" id="27973"/>
    <lineage>
        <taxon>Eukaryota</taxon>
        <taxon>Fungi</taxon>
        <taxon>Fungi incertae sedis</taxon>
        <taxon>Microsporidia</taxon>
        <taxon>Unikaryonidae</taxon>
        <taxon>Encephalitozoon</taxon>
    </lineage>
</organism>
<dbReference type="EMBL" id="CP119066">
    <property type="protein sequence ID" value="WEL38735.1"/>
    <property type="molecule type" value="Genomic_DNA"/>
</dbReference>
<sequence>MARYVLCTAGALIVRHGPWDYCKVGIERSCTWEWIEAVAVESFLMVIKKSYVWSRITRAILFSGVISDGFQAVSSLCLCP</sequence>
<dbReference type="Proteomes" id="UP001217963">
    <property type="component" value="Chromosome I"/>
</dbReference>
<dbReference type="EMBL" id="CP119062">
    <property type="protein sequence ID" value="WEL37965.1"/>
    <property type="molecule type" value="Genomic_DNA"/>
</dbReference>
<dbReference type="EMBL" id="CP119067">
    <property type="protein sequence ID" value="WEL38739.1"/>
    <property type="molecule type" value="Genomic_DNA"/>
</dbReference>
<protein>
    <submittedName>
        <fullName evidence="11">Uncharacterized protein</fullName>
    </submittedName>
</protein>
<dbReference type="Proteomes" id="UP001217963">
    <property type="component" value="Chromosome VIII"/>
</dbReference>
<dbReference type="EMBL" id="CP119069">
    <property type="protein sequence ID" value="WEL39148.1"/>
    <property type="molecule type" value="Genomic_DNA"/>
</dbReference>
<reference evidence="11 14" key="1">
    <citation type="submission" date="2023-02" db="EMBL/GenBank/DDBJ databases">
        <title>Encephalitozoon hellem ATCC 50451 complete genome.</title>
        <authorList>
            <person name="Mascarenhas dos Santos A.C."/>
            <person name="Julian A.T."/>
            <person name="Pombert J.-F."/>
        </authorList>
    </citation>
    <scope>NUCLEOTIDE SEQUENCE [LARGE SCALE GENOMIC DNA]</scope>
    <source>
        <strain evidence="11 14">ATCC 50451</strain>
    </source>
</reference>
<dbReference type="Proteomes" id="UP001217963">
    <property type="component" value="Chromosome XI"/>
</dbReference>
<dbReference type="Proteomes" id="UP001217963">
    <property type="component" value="Chromosome II"/>
</dbReference>
<dbReference type="EMBL" id="CP119062">
    <property type="protein sequence ID" value="WEL37752.1"/>
    <property type="molecule type" value="Genomic_DNA"/>
</dbReference>
<dbReference type="Proteomes" id="UP001217963">
    <property type="component" value="Chromosome IV"/>
</dbReference>
<dbReference type="Proteomes" id="UP001217963">
    <property type="component" value="Chromosome IX"/>
</dbReference>
<dbReference type="EMBL" id="CP119066">
    <property type="protein sequence ID" value="WEL38537.1"/>
    <property type="molecule type" value="Genomic_DNA"/>
</dbReference>